<dbReference type="AlphaFoldDB" id="A0A9W6R8U2"/>
<dbReference type="EMBL" id="BSTI01000017">
    <property type="protein sequence ID" value="GLY69657.1"/>
    <property type="molecule type" value="Genomic_DNA"/>
</dbReference>
<protein>
    <recommendedName>
        <fullName evidence="4">DUF2269 domain-containing protein</fullName>
    </recommendedName>
</protein>
<evidence type="ECO:0008006" key="4">
    <source>
        <dbReference type="Google" id="ProtNLM"/>
    </source>
</evidence>
<reference evidence="2" key="1">
    <citation type="submission" date="2023-03" db="EMBL/GenBank/DDBJ databases">
        <title>Amycolatopsis taiwanensis NBRC 103393.</title>
        <authorList>
            <person name="Ichikawa N."/>
            <person name="Sato H."/>
            <person name="Tonouchi N."/>
        </authorList>
    </citation>
    <scope>NUCLEOTIDE SEQUENCE</scope>
    <source>
        <strain evidence="2">NBRC 103393</strain>
    </source>
</reference>
<evidence type="ECO:0000256" key="1">
    <source>
        <dbReference type="SAM" id="Phobius"/>
    </source>
</evidence>
<sequence>MTRRRRLLVVLHVLTSVSGVGTLLAVLLVVAYGLSIEDAVGQDPLLRLAGDIQQFLGIPLLSAAVVIGTLSALYSPWGLLRHTWVLKKLALTLVNLGLAVFLIGPRVSQVAGEPLSAWLVVGGLIVQLFLYLLATGLSVFKPKGLLRAGPSSSRIPAESRR</sequence>
<proteinExistence type="predicted"/>
<organism evidence="2 3">
    <name type="scientific">Amycolatopsis taiwanensis</name>
    <dbReference type="NCBI Taxonomy" id="342230"/>
    <lineage>
        <taxon>Bacteria</taxon>
        <taxon>Bacillati</taxon>
        <taxon>Actinomycetota</taxon>
        <taxon>Actinomycetes</taxon>
        <taxon>Pseudonocardiales</taxon>
        <taxon>Pseudonocardiaceae</taxon>
        <taxon>Amycolatopsis</taxon>
    </lineage>
</organism>
<keyword evidence="1" id="KW-0812">Transmembrane</keyword>
<feature type="transmembrane region" description="Helical" evidence="1">
    <location>
        <begin position="52"/>
        <end position="73"/>
    </location>
</feature>
<feature type="transmembrane region" description="Helical" evidence="1">
    <location>
        <begin position="7"/>
        <end position="32"/>
    </location>
</feature>
<feature type="transmembrane region" description="Helical" evidence="1">
    <location>
        <begin position="115"/>
        <end position="140"/>
    </location>
</feature>
<keyword evidence="1" id="KW-0472">Membrane</keyword>
<keyword evidence="3" id="KW-1185">Reference proteome</keyword>
<keyword evidence="1" id="KW-1133">Transmembrane helix</keyword>
<name>A0A9W6R8U2_9PSEU</name>
<comment type="caution">
    <text evidence="2">The sequence shown here is derived from an EMBL/GenBank/DDBJ whole genome shotgun (WGS) entry which is preliminary data.</text>
</comment>
<evidence type="ECO:0000313" key="2">
    <source>
        <dbReference type="EMBL" id="GLY69657.1"/>
    </source>
</evidence>
<gene>
    <name evidence="2" type="ORF">Atai01_62760</name>
</gene>
<dbReference type="RefSeq" id="WP_027945845.1">
    <property type="nucleotide sequence ID" value="NZ_BSTI01000017.1"/>
</dbReference>
<evidence type="ECO:0000313" key="3">
    <source>
        <dbReference type="Proteomes" id="UP001165136"/>
    </source>
</evidence>
<feature type="transmembrane region" description="Helical" evidence="1">
    <location>
        <begin position="85"/>
        <end position="103"/>
    </location>
</feature>
<dbReference type="Proteomes" id="UP001165136">
    <property type="component" value="Unassembled WGS sequence"/>
</dbReference>
<accession>A0A9W6R8U2</accession>